<keyword evidence="3" id="KW-1185">Reference proteome</keyword>
<dbReference type="EMBL" id="OX451736">
    <property type="protein sequence ID" value="CAI8590207.1"/>
    <property type="molecule type" value="Genomic_DNA"/>
</dbReference>
<name>A0AAV0Z1N3_VICFA</name>
<gene>
    <name evidence="2" type="ORF">VFH_I430480</name>
</gene>
<feature type="coiled-coil region" evidence="1">
    <location>
        <begin position="203"/>
        <end position="237"/>
    </location>
</feature>
<keyword evidence="1" id="KW-0175">Coiled coil</keyword>
<protein>
    <submittedName>
        <fullName evidence="2">Uncharacterized protein</fullName>
    </submittedName>
</protein>
<accession>A0AAV0Z1N3</accession>
<proteinExistence type="predicted"/>
<sequence>MSINKQNILEKAMLSISDFFSLEHRQKCRGGIVLKSAYKDIISFLKLKRLKNQVKIFSNDFDSKHQNHKDPFDFMSNEKLPNQMEDYMFLSTQPTAPPIPDSATIGIFKANMLYNFDIDYVPLLEKVCNVHPCLIECQMKSTPMYASWAFTSLGRVLHFLEITKVEEMNDEACEWLQKLWEEVQVFGFDLSWLAPQVEFVLKYVEKMSEMNKLEEEKKRLEVRIQELSIELFETEKQTESSKGAVDWCLV</sequence>
<evidence type="ECO:0000313" key="2">
    <source>
        <dbReference type="EMBL" id="CAI8590207.1"/>
    </source>
</evidence>
<evidence type="ECO:0000313" key="3">
    <source>
        <dbReference type="Proteomes" id="UP001157006"/>
    </source>
</evidence>
<organism evidence="2 3">
    <name type="scientific">Vicia faba</name>
    <name type="common">Broad bean</name>
    <name type="synonym">Faba vulgaris</name>
    <dbReference type="NCBI Taxonomy" id="3906"/>
    <lineage>
        <taxon>Eukaryota</taxon>
        <taxon>Viridiplantae</taxon>
        <taxon>Streptophyta</taxon>
        <taxon>Embryophyta</taxon>
        <taxon>Tracheophyta</taxon>
        <taxon>Spermatophyta</taxon>
        <taxon>Magnoliopsida</taxon>
        <taxon>eudicotyledons</taxon>
        <taxon>Gunneridae</taxon>
        <taxon>Pentapetalae</taxon>
        <taxon>rosids</taxon>
        <taxon>fabids</taxon>
        <taxon>Fabales</taxon>
        <taxon>Fabaceae</taxon>
        <taxon>Papilionoideae</taxon>
        <taxon>50 kb inversion clade</taxon>
        <taxon>NPAAA clade</taxon>
        <taxon>Hologalegina</taxon>
        <taxon>IRL clade</taxon>
        <taxon>Fabeae</taxon>
        <taxon>Vicia</taxon>
    </lineage>
</organism>
<reference evidence="2 3" key="1">
    <citation type="submission" date="2023-01" db="EMBL/GenBank/DDBJ databases">
        <authorList>
            <person name="Kreplak J."/>
        </authorList>
    </citation>
    <scope>NUCLEOTIDE SEQUENCE [LARGE SCALE GENOMIC DNA]</scope>
</reference>
<dbReference type="AlphaFoldDB" id="A0AAV0Z1N3"/>
<dbReference type="Proteomes" id="UP001157006">
    <property type="component" value="Chromosome 1L"/>
</dbReference>
<evidence type="ECO:0000256" key="1">
    <source>
        <dbReference type="SAM" id="Coils"/>
    </source>
</evidence>